<dbReference type="Pfam" id="PF07495">
    <property type="entry name" value="Y_Y_Y"/>
    <property type="match status" value="1"/>
</dbReference>
<evidence type="ECO:0000256" key="5">
    <source>
        <dbReference type="ARBA" id="ARBA00022777"/>
    </source>
</evidence>
<dbReference type="PANTHER" id="PTHR43547:SF2">
    <property type="entry name" value="HYBRID SIGNAL TRANSDUCTION HISTIDINE KINASE C"/>
    <property type="match status" value="1"/>
</dbReference>
<dbReference type="SUPFAM" id="SSF55874">
    <property type="entry name" value="ATPase domain of HSP90 chaperone/DNA topoisomerase II/histidine kinase"/>
    <property type="match status" value="1"/>
</dbReference>
<dbReference type="Gene3D" id="3.30.565.10">
    <property type="entry name" value="Histidine kinase-like ATPase, C-terminal domain"/>
    <property type="match status" value="1"/>
</dbReference>
<dbReference type="SUPFAM" id="SSF63829">
    <property type="entry name" value="Calcium-dependent phosphotriesterase"/>
    <property type="match status" value="3"/>
</dbReference>
<accession>A0A8J7RL23</accession>
<dbReference type="EC" id="2.7.13.3" evidence="2"/>
<dbReference type="InterPro" id="IPR015943">
    <property type="entry name" value="WD40/YVTN_repeat-like_dom_sf"/>
</dbReference>
<evidence type="ECO:0000259" key="8">
    <source>
        <dbReference type="PROSITE" id="PS50109"/>
    </source>
</evidence>
<dbReference type="SUPFAM" id="SSF47384">
    <property type="entry name" value="Homodimeric domain of signal transducing histidine kinase"/>
    <property type="match status" value="1"/>
</dbReference>
<dbReference type="InterPro" id="IPR005467">
    <property type="entry name" value="His_kinase_dom"/>
</dbReference>
<protein>
    <recommendedName>
        <fullName evidence="2">histidine kinase</fullName>
        <ecNumber evidence="2">2.7.13.3</ecNumber>
    </recommendedName>
</protein>
<dbReference type="FunFam" id="3.30.565.10:FF:000006">
    <property type="entry name" value="Sensor histidine kinase WalK"/>
    <property type="match status" value="1"/>
</dbReference>
<dbReference type="Gene3D" id="2.130.10.10">
    <property type="entry name" value="YVTN repeat-like/Quinoprotein amine dehydrogenase"/>
    <property type="match status" value="3"/>
</dbReference>
<dbReference type="SMART" id="SM00388">
    <property type="entry name" value="HisKA"/>
    <property type="match status" value="1"/>
</dbReference>
<dbReference type="Gene3D" id="2.60.40.10">
    <property type="entry name" value="Immunoglobulins"/>
    <property type="match status" value="1"/>
</dbReference>
<keyword evidence="10" id="KW-1185">Reference proteome</keyword>
<reference evidence="9" key="1">
    <citation type="submission" date="2021-02" db="EMBL/GenBank/DDBJ databases">
        <title>Natronogracilivirga saccharolytica gen. nov. sp. nov. a new anaerobic, haloalkiliphilic carbohydrate-fermenting bacterium from soda lake and proposing of Cyclonatronumiaceae fam. nov. in the phylum Balneolaeota.</title>
        <authorList>
            <person name="Zhilina T.N."/>
            <person name="Sorokin D.Y."/>
            <person name="Zavarzina D.G."/>
            <person name="Toshchakov S.V."/>
            <person name="Kublanov I.V."/>
        </authorList>
    </citation>
    <scope>NUCLEOTIDE SEQUENCE</scope>
    <source>
        <strain evidence="9">Z-1702</strain>
    </source>
</reference>
<keyword evidence="4" id="KW-0808">Transferase</keyword>
<feature type="coiled-coil region" evidence="6">
    <location>
        <begin position="841"/>
        <end position="875"/>
    </location>
</feature>
<sequence>MHFGFEIVTVAGRYCSILTFPVFLAIVLSGTLAPENVCAKEQIVKPEMRFESIPHRMTSNHVSNIHEDSRGFLWMGGSSGLNRYDGVGFRMYESGSDPHSLADNIVGDIYEDSSGELWVAGRDLMSKYCYKTDRFARYQLPANDEGSASRRLRRITEDSSGTLWVSGGSHGLYYFDAEQDTFMQYQPLKTHDINTVFITEDNIIWATTEDHGLQKIDPSTGDITSWKHDPDDPHSLSSNNLNHVVKDSQGTFWVGSRNRGVNRMITHDDGSLSFKGYYNQPGKPDVLFNNYVYNMYVGRDGTLWLANDNGGIHRYDPEHDMFHHYTSDPDDPFSLSHESVSSVYQDSSGRIWVGTAMAGVNVHDPFAFKFRNYHTASQFTNRLSSNVIRDFQESIDGNLWVATDGGGLNFMDLQNEAFHSYRHDPGSGQSIQSDAVLGLERDHKDRLWVSTYNGGLDVLEDKEEETFSTFEDKYGLDEKVINNSFGVHFDEEHPYIWIAEFRVGVIRYHLETGELDVFQPDSDNSGSLSSAHILYIFEDSSNNIWFGSLRGLSKIASEDKKEGVFRTFLPDDENSQSIPGANVWQIAEDHEGSIWAATEKGLVKYLPDSDSFLVYNKEDGFPSNEIRSVTVDNNGDLWVGSIEGLTHFQPETGAVVNYSEKDGLQGYEFSRYAAEKLSDGQLAFGGANGMNLFYPDSIKTNPYIPPVYITDFKLFNEPVGVDRPDSPLDRHVMTTDTITLSHRDNVMTFEFIALNYTRPEQNSYAYMLEGFDSDWNYIGNQRSATYTNLDPGSYTFRVKASNNDNIWNEDGAYVELVIVPPFWQTAWFYSASVVTMIIVVIAGFRIKVNRIRKRNAELERQVSERTSELQKSNELLNAEIAEKNKVYSILAHDLRNPFMSIIGYAEYLHEKFEKDKDKENRQISTVILKAAENVYRLLENLFEWASSRDQTTRIVKEPFDVTQVIDECIETARLSADLKKIRLKKSVQPGLNALADRNMIQTVLRNLVTNAIKFSNKESVVTVEAADEGDEIIFKVIDNGIGMSGEEKGKIFSAASGYRKNGTNGEKGSGFGLMVCKDFIEQNGGSISVQSQKGEGSTFIFTLSKADSGTRKAGRKNIESAG</sequence>
<dbReference type="RefSeq" id="WP_210510319.1">
    <property type="nucleotide sequence ID" value="NZ_JAFIDN010000002.1"/>
</dbReference>
<dbReference type="FunFam" id="2.60.40.10:FF:000791">
    <property type="entry name" value="Two-component system sensor histidine kinase/response regulator"/>
    <property type="match status" value="1"/>
</dbReference>
<evidence type="ECO:0000313" key="10">
    <source>
        <dbReference type="Proteomes" id="UP000673975"/>
    </source>
</evidence>
<dbReference type="AlphaFoldDB" id="A0A8J7RL23"/>
<dbReference type="CDD" id="cd00146">
    <property type="entry name" value="PKD"/>
    <property type="match status" value="1"/>
</dbReference>
<keyword evidence="7" id="KW-0472">Membrane</keyword>
<dbReference type="InterPro" id="IPR036097">
    <property type="entry name" value="HisK_dim/P_sf"/>
</dbReference>
<dbReference type="PRINTS" id="PR00344">
    <property type="entry name" value="BCTRLSENSOR"/>
</dbReference>
<keyword evidence="7" id="KW-1133">Transmembrane helix</keyword>
<dbReference type="InterPro" id="IPR003594">
    <property type="entry name" value="HATPase_dom"/>
</dbReference>
<dbReference type="InterPro" id="IPR004358">
    <property type="entry name" value="Sig_transdc_His_kin-like_C"/>
</dbReference>
<dbReference type="PANTHER" id="PTHR43547">
    <property type="entry name" value="TWO-COMPONENT HISTIDINE KINASE"/>
    <property type="match status" value="1"/>
</dbReference>
<feature type="transmembrane region" description="Helical" evidence="7">
    <location>
        <begin position="826"/>
        <end position="844"/>
    </location>
</feature>
<dbReference type="Pfam" id="PF00512">
    <property type="entry name" value="HisKA"/>
    <property type="match status" value="1"/>
</dbReference>
<dbReference type="InterPro" id="IPR003661">
    <property type="entry name" value="HisK_dim/P_dom"/>
</dbReference>
<dbReference type="GO" id="GO:0000155">
    <property type="term" value="F:phosphorelay sensor kinase activity"/>
    <property type="evidence" value="ECO:0007669"/>
    <property type="project" value="InterPro"/>
</dbReference>
<proteinExistence type="predicted"/>
<gene>
    <name evidence="9" type="ORF">NATSA_03095</name>
</gene>
<evidence type="ECO:0000256" key="2">
    <source>
        <dbReference type="ARBA" id="ARBA00012438"/>
    </source>
</evidence>
<dbReference type="SMART" id="SM00387">
    <property type="entry name" value="HATPase_c"/>
    <property type="match status" value="1"/>
</dbReference>
<evidence type="ECO:0000256" key="1">
    <source>
        <dbReference type="ARBA" id="ARBA00000085"/>
    </source>
</evidence>
<name>A0A8J7RL23_9BACT</name>
<dbReference type="InterPro" id="IPR036890">
    <property type="entry name" value="HATPase_C_sf"/>
</dbReference>
<comment type="catalytic activity">
    <reaction evidence="1">
        <text>ATP + protein L-histidine = ADP + protein N-phospho-L-histidine.</text>
        <dbReference type="EC" id="2.7.13.3"/>
    </reaction>
</comment>
<dbReference type="EMBL" id="JAFIDN010000002">
    <property type="protein sequence ID" value="MBP3191644.1"/>
    <property type="molecule type" value="Genomic_DNA"/>
</dbReference>
<evidence type="ECO:0000256" key="4">
    <source>
        <dbReference type="ARBA" id="ARBA00022679"/>
    </source>
</evidence>
<evidence type="ECO:0000256" key="3">
    <source>
        <dbReference type="ARBA" id="ARBA00022553"/>
    </source>
</evidence>
<dbReference type="Pfam" id="PF02518">
    <property type="entry name" value="HATPase_c"/>
    <property type="match status" value="1"/>
</dbReference>
<dbReference type="PROSITE" id="PS50109">
    <property type="entry name" value="HIS_KIN"/>
    <property type="match status" value="1"/>
</dbReference>
<dbReference type="InterPro" id="IPR011123">
    <property type="entry name" value="Y_Y_Y"/>
</dbReference>
<dbReference type="Pfam" id="PF07494">
    <property type="entry name" value="Reg_prop"/>
    <property type="match status" value="5"/>
</dbReference>
<feature type="domain" description="Histidine kinase" evidence="8">
    <location>
        <begin position="889"/>
        <end position="1107"/>
    </location>
</feature>
<dbReference type="InterPro" id="IPR013783">
    <property type="entry name" value="Ig-like_fold"/>
</dbReference>
<comment type="caution">
    <text evidence="9">The sequence shown here is derived from an EMBL/GenBank/DDBJ whole genome shotgun (WGS) entry which is preliminary data.</text>
</comment>
<keyword evidence="7" id="KW-0812">Transmembrane</keyword>
<dbReference type="Proteomes" id="UP000673975">
    <property type="component" value="Unassembled WGS sequence"/>
</dbReference>
<evidence type="ECO:0000256" key="7">
    <source>
        <dbReference type="SAM" id="Phobius"/>
    </source>
</evidence>
<dbReference type="CDD" id="cd00082">
    <property type="entry name" value="HisKA"/>
    <property type="match status" value="1"/>
</dbReference>
<evidence type="ECO:0000313" key="9">
    <source>
        <dbReference type="EMBL" id="MBP3191644.1"/>
    </source>
</evidence>
<organism evidence="9 10">
    <name type="scientific">Natronogracilivirga saccharolytica</name>
    <dbReference type="NCBI Taxonomy" id="2812953"/>
    <lineage>
        <taxon>Bacteria</taxon>
        <taxon>Pseudomonadati</taxon>
        <taxon>Balneolota</taxon>
        <taxon>Balneolia</taxon>
        <taxon>Balneolales</taxon>
        <taxon>Cyclonatronaceae</taxon>
        <taxon>Natronogracilivirga</taxon>
    </lineage>
</organism>
<keyword evidence="6" id="KW-0175">Coiled coil</keyword>
<dbReference type="CDD" id="cd00075">
    <property type="entry name" value="HATPase"/>
    <property type="match status" value="1"/>
</dbReference>
<dbReference type="InterPro" id="IPR011110">
    <property type="entry name" value="Reg_prop"/>
</dbReference>
<keyword evidence="5" id="KW-0418">Kinase</keyword>
<dbReference type="Gene3D" id="1.10.287.130">
    <property type="match status" value="1"/>
</dbReference>
<keyword evidence="3" id="KW-0597">Phosphoprotein</keyword>
<evidence type="ECO:0000256" key="6">
    <source>
        <dbReference type="SAM" id="Coils"/>
    </source>
</evidence>